<dbReference type="InterPro" id="IPR002734">
    <property type="entry name" value="RibDG_C"/>
</dbReference>
<evidence type="ECO:0000313" key="3">
    <source>
        <dbReference type="Proteomes" id="UP000053681"/>
    </source>
</evidence>
<dbReference type="GO" id="GO:0009231">
    <property type="term" value="P:riboflavin biosynthetic process"/>
    <property type="evidence" value="ECO:0007669"/>
    <property type="project" value="InterPro"/>
</dbReference>
<dbReference type="PANTHER" id="PTHR38011">
    <property type="entry name" value="DIHYDROFOLATE REDUCTASE FAMILY PROTEIN (AFU_ORTHOLOGUE AFUA_8G06820)"/>
    <property type="match status" value="1"/>
</dbReference>
<dbReference type="PANTHER" id="PTHR38011:SF11">
    <property type="entry name" value="2,5-DIAMINO-6-RIBOSYLAMINO-4(3H)-PYRIMIDINONE 5'-PHOSPHATE REDUCTASE"/>
    <property type="match status" value="1"/>
</dbReference>
<dbReference type="InterPro" id="IPR050765">
    <property type="entry name" value="Riboflavin_Biosynth_HTPR"/>
</dbReference>
<dbReference type="GO" id="GO:0008703">
    <property type="term" value="F:5-amino-6-(5-phosphoribosylamino)uracil reductase activity"/>
    <property type="evidence" value="ECO:0007669"/>
    <property type="project" value="InterPro"/>
</dbReference>
<comment type="caution">
    <text evidence="2">The sequence shown here is derived from an EMBL/GenBank/DDBJ whole genome shotgun (WGS) entry which is preliminary data.</text>
</comment>
<gene>
    <name evidence="2" type="ORF">AS180_04085</name>
</gene>
<accession>A0A0V8JQW9</accession>
<feature type="domain" description="Bacterial bifunctional deaminase-reductase C-terminal" evidence="1">
    <location>
        <begin position="3"/>
        <end position="160"/>
    </location>
</feature>
<dbReference type="SUPFAM" id="SSF53597">
    <property type="entry name" value="Dihydrofolate reductase-like"/>
    <property type="match status" value="1"/>
</dbReference>
<dbReference type="Proteomes" id="UP000053681">
    <property type="component" value="Unassembled WGS sequence"/>
</dbReference>
<dbReference type="InterPro" id="IPR024072">
    <property type="entry name" value="DHFR-like_dom_sf"/>
</dbReference>
<dbReference type="AlphaFoldDB" id="A0A0V8JQW9"/>
<proteinExistence type="predicted"/>
<reference evidence="2 3" key="1">
    <citation type="submission" date="2015-11" db="EMBL/GenBank/DDBJ databases">
        <title>Bacillus caseinolyticus sp nov.</title>
        <authorList>
            <person name="Dastager S.G."/>
            <person name="Mawlankar R."/>
        </authorList>
    </citation>
    <scope>NUCLEOTIDE SEQUENCE [LARGE SCALE GENOMIC DNA]</scope>
    <source>
        <strain evidence="2 3">SGD-V-76</strain>
    </source>
</reference>
<dbReference type="Pfam" id="PF01872">
    <property type="entry name" value="RibD_C"/>
    <property type="match status" value="1"/>
</dbReference>
<dbReference type="EMBL" id="LNQP01000011">
    <property type="protein sequence ID" value="KSU89040.1"/>
    <property type="molecule type" value="Genomic_DNA"/>
</dbReference>
<evidence type="ECO:0000313" key="2">
    <source>
        <dbReference type="EMBL" id="KSU89040.1"/>
    </source>
</evidence>
<keyword evidence="3" id="KW-1185">Reference proteome</keyword>
<evidence type="ECO:0000259" key="1">
    <source>
        <dbReference type="Pfam" id="PF01872"/>
    </source>
</evidence>
<sequence>MTRKVILYIATTIDGFIARENGKIDWLVENETNEDYGYNEFDESIDTVFMGRHTYEQVLTFGEFPYKGKEVFVVTTKKGGKSEDVTFISPTEVHDKVTELKKLEGKNIFLVGGGSLNALFLNENLIDEYWIFQKPILLGSGIPLFQRNVADTPLSLIDSKIYPSGFVFLKFVNDKKSLGHNKMIASKRRTIAVPIFLVCLNTFIPLRYGHSLSAGRNLSFLAALRDLSFPSLSRRSRVSYAPFHPVSNIVFTINQKT</sequence>
<organism evidence="2 3">
    <name type="scientific">Priestia veravalensis</name>
    <dbReference type="NCBI Taxonomy" id="1414648"/>
    <lineage>
        <taxon>Bacteria</taxon>
        <taxon>Bacillati</taxon>
        <taxon>Bacillota</taxon>
        <taxon>Bacilli</taxon>
        <taxon>Bacillales</taxon>
        <taxon>Bacillaceae</taxon>
        <taxon>Priestia</taxon>
    </lineage>
</organism>
<name>A0A0V8JQW9_9BACI</name>
<protein>
    <recommendedName>
        <fullName evidence="1">Bacterial bifunctional deaminase-reductase C-terminal domain-containing protein</fullName>
    </recommendedName>
</protein>
<dbReference type="Gene3D" id="3.40.430.10">
    <property type="entry name" value="Dihydrofolate Reductase, subunit A"/>
    <property type="match status" value="1"/>
</dbReference>